<evidence type="ECO:0000313" key="5">
    <source>
        <dbReference type="EMBL" id="SPO07569.1"/>
    </source>
</evidence>
<keyword evidence="6" id="KW-1185">Reference proteome</keyword>
<accession>A0AAE8N853</accession>
<proteinExistence type="inferred from homology"/>
<dbReference type="InterPro" id="IPR000917">
    <property type="entry name" value="Sulfatase_N"/>
</dbReference>
<name>A0AAE8N853_9PEZI</name>
<dbReference type="GO" id="GO:0030203">
    <property type="term" value="P:glycosaminoglycan metabolic process"/>
    <property type="evidence" value="ECO:0007669"/>
    <property type="project" value="InterPro"/>
</dbReference>
<feature type="modified residue" description="3-oxoalanine (Cys)" evidence="2">
    <location>
        <position position="76"/>
    </location>
</feature>
<dbReference type="EMBL" id="ONZQ02000022">
    <property type="protein sequence ID" value="SPO07569.1"/>
    <property type="molecule type" value="Genomic_DNA"/>
</dbReference>
<dbReference type="GO" id="GO:0008449">
    <property type="term" value="F:N-acetylglucosamine-6-sulfatase activity"/>
    <property type="evidence" value="ECO:0007669"/>
    <property type="project" value="InterPro"/>
</dbReference>
<dbReference type="PANTHER" id="PTHR43108">
    <property type="entry name" value="N-ACETYLGLUCOSAMINE-6-SULFATASE FAMILY MEMBER"/>
    <property type="match status" value="1"/>
</dbReference>
<reference evidence="5" key="1">
    <citation type="submission" date="2018-03" db="EMBL/GenBank/DDBJ databases">
        <authorList>
            <person name="Guldener U."/>
        </authorList>
    </citation>
    <scope>NUCLEOTIDE SEQUENCE</scope>
</reference>
<dbReference type="InterPro" id="IPR012251">
    <property type="entry name" value="GlcNAc_6-SO4ase"/>
</dbReference>
<evidence type="ECO:0000256" key="3">
    <source>
        <dbReference type="SAM" id="SignalP"/>
    </source>
</evidence>
<gene>
    <name evidence="5" type="ORF">DNG_10264</name>
</gene>
<dbReference type="InterPro" id="IPR017850">
    <property type="entry name" value="Alkaline_phosphatase_core_sf"/>
</dbReference>
<feature type="signal peptide" evidence="3">
    <location>
        <begin position="1"/>
        <end position="24"/>
    </location>
</feature>
<evidence type="ECO:0000259" key="4">
    <source>
        <dbReference type="Pfam" id="PF00884"/>
    </source>
</evidence>
<evidence type="ECO:0000256" key="2">
    <source>
        <dbReference type="PIRSR" id="PIRSR036666-50"/>
    </source>
</evidence>
<dbReference type="GO" id="GO:0005539">
    <property type="term" value="F:glycosaminoglycan binding"/>
    <property type="evidence" value="ECO:0007669"/>
    <property type="project" value="TreeGrafter"/>
</dbReference>
<dbReference type="PIRSF" id="PIRSF036666">
    <property type="entry name" value="G6S"/>
    <property type="match status" value="1"/>
</dbReference>
<dbReference type="Pfam" id="PF00884">
    <property type="entry name" value="Sulfatase"/>
    <property type="match status" value="1"/>
</dbReference>
<keyword evidence="3" id="KW-0732">Signal</keyword>
<sequence length="642" mass="72030">MPSIFRLSTAGLILLSAFQQSVQAMGLRRGQENIVVIMTDDQDARLGSLDVQTYIQRELIAKGLSLTNHFATVAQCCPSRTSWLRGQAAHNTNLTLVTPPGGGYDKFVATGQDEDYLPHWLKAAGYTTEYIGKLMNGYSLATYSPKPKGWDYTDILVGPYTYEFNNVVMSENGERPVYYHGYHQTDIIRAKALDRLQRLIEKDEPYYIQIAPTAPHQQSDGPAVPCVRHMWTHLDARAPRIPNFNPKDEFQNQKPSWLRDTPLLNQSVLEFTDWQYLSRIQSLVGIDEMVEDVVELLREKGQLDNTYIIYTTDNGFHIGNHRQVGGKGLPYIEDVNIPMIIRGPGIPINVSSTIPSTHVDMAPTFLDIASVPERKYPPFFDGRSLLPEWKAAGNLSSKASSGKEIINIEFWGRVNNAGAPDYMIPSPIYAYKTLRIVGEQSSWLYSRWCDGNATELYNTIDDPYELTNLALSPAPEHEKLMARLNGLLLVTKSCSQESCRNPWTVLQADYESSTSAGKMFTNLEEALDTRYDDFFRNLPPVGFQKCMNYLFTPNEGPFYPPESISLGSEYRRPTDNFPAFATNSTFTPGNGAREGTAAQRHATLAEILKRSRSLTDAEMGTSIICGPPDYCGNVYITGIRVE</sequence>
<comment type="caution">
    <text evidence="5">The sequence shown here is derived from an EMBL/GenBank/DDBJ whole genome shotgun (WGS) entry which is preliminary data.</text>
</comment>
<evidence type="ECO:0000256" key="1">
    <source>
        <dbReference type="ARBA" id="ARBA00008779"/>
    </source>
</evidence>
<feature type="chain" id="PRO_5041999201" evidence="3">
    <location>
        <begin position="25"/>
        <end position="642"/>
    </location>
</feature>
<dbReference type="SUPFAM" id="SSF53649">
    <property type="entry name" value="Alkaline phosphatase-like"/>
    <property type="match status" value="1"/>
</dbReference>
<dbReference type="Gene3D" id="3.40.720.10">
    <property type="entry name" value="Alkaline Phosphatase, subunit A"/>
    <property type="match status" value="1"/>
</dbReference>
<organism evidence="5 6">
    <name type="scientific">Cephalotrichum gorgonifer</name>
    <dbReference type="NCBI Taxonomy" id="2041049"/>
    <lineage>
        <taxon>Eukaryota</taxon>
        <taxon>Fungi</taxon>
        <taxon>Dikarya</taxon>
        <taxon>Ascomycota</taxon>
        <taxon>Pezizomycotina</taxon>
        <taxon>Sordariomycetes</taxon>
        <taxon>Hypocreomycetidae</taxon>
        <taxon>Microascales</taxon>
        <taxon>Microascaceae</taxon>
        <taxon>Cephalotrichum</taxon>
    </lineage>
</organism>
<comment type="similarity">
    <text evidence="1">Belongs to the sulfatase family.</text>
</comment>
<dbReference type="CDD" id="cd16147">
    <property type="entry name" value="G6S"/>
    <property type="match status" value="1"/>
</dbReference>
<dbReference type="Proteomes" id="UP001187682">
    <property type="component" value="Unassembled WGS sequence"/>
</dbReference>
<dbReference type="AlphaFoldDB" id="A0AAE8N853"/>
<protein>
    <submittedName>
        <fullName evidence="5">Related to sulfatases</fullName>
    </submittedName>
</protein>
<evidence type="ECO:0000313" key="6">
    <source>
        <dbReference type="Proteomes" id="UP001187682"/>
    </source>
</evidence>
<dbReference type="PANTHER" id="PTHR43108:SF8">
    <property type="entry name" value="SD21168P"/>
    <property type="match status" value="1"/>
</dbReference>
<feature type="domain" description="Sulfatase N-terminal" evidence="4">
    <location>
        <begin position="33"/>
        <end position="370"/>
    </location>
</feature>
<comment type="PTM">
    <text evidence="2">The conversion to 3-oxoalanine (also known as C-formylglycine, FGly), of a serine or cysteine residue in prokaryotes and of a cysteine residue in eukaryotes, is critical for catalytic activity.</text>
</comment>